<dbReference type="STRING" id="1672749.BJF92_05135"/>
<dbReference type="OrthoDB" id="8401985at2"/>
<evidence type="ECO:0000313" key="4">
    <source>
        <dbReference type="Proteomes" id="UP000186143"/>
    </source>
</evidence>
<dbReference type="RefSeq" id="WP_075636203.1">
    <property type="nucleotide sequence ID" value="NZ_MKIO01000039.1"/>
</dbReference>
<evidence type="ECO:0000256" key="1">
    <source>
        <dbReference type="SAM" id="MobiDB-lite"/>
    </source>
</evidence>
<comment type="caution">
    <text evidence="3">The sequence shown here is derived from an EMBL/GenBank/DDBJ whole genome shotgun (WGS) entry which is preliminary data.</text>
</comment>
<evidence type="ECO:0000313" key="3">
    <source>
        <dbReference type="EMBL" id="OLP53550.1"/>
    </source>
</evidence>
<sequence length="95" mass="10135">MFKTIALCVTLAATPIAAQAQYKNYEVTPTGRCGAQGTYGNQNFQLDCSGTSRSLQLGGAKVDSQRLPPAARRNNNAGKTHSRCYVDGNGTSYCK</sequence>
<feature type="region of interest" description="Disordered" evidence="1">
    <location>
        <begin position="59"/>
        <end position="83"/>
    </location>
</feature>
<dbReference type="Proteomes" id="UP000186143">
    <property type="component" value="Unassembled WGS sequence"/>
</dbReference>
<accession>A0A1Q9AF04</accession>
<feature type="chain" id="PRO_5012254858" evidence="2">
    <location>
        <begin position="21"/>
        <end position="95"/>
    </location>
</feature>
<evidence type="ECO:0000256" key="2">
    <source>
        <dbReference type="SAM" id="SignalP"/>
    </source>
</evidence>
<organism evidence="3 4">
    <name type="scientific">Xaviernesmea rhizosphaerae</name>
    <dbReference type="NCBI Taxonomy" id="1672749"/>
    <lineage>
        <taxon>Bacteria</taxon>
        <taxon>Pseudomonadati</taxon>
        <taxon>Pseudomonadota</taxon>
        <taxon>Alphaproteobacteria</taxon>
        <taxon>Hyphomicrobiales</taxon>
        <taxon>Rhizobiaceae</taxon>
        <taxon>Rhizobium/Agrobacterium group</taxon>
        <taxon>Xaviernesmea</taxon>
    </lineage>
</organism>
<keyword evidence="2" id="KW-0732">Signal</keyword>
<dbReference type="AlphaFoldDB" id="A0A1Q9AF04"/>
<reference evidence="3 4" key="1">
    <citation type="submission" date="2016-09" db="EMBL/GenBank/DDBJ databases">
        <title>Rhizobium sp. nov., a novel species isolated from the rice rhizosphere.</title>
        <authorList>
            <person name="Zhao J."/>
            <person name="Zhang X."/>
        </authorList>
    </citation>
    <scope>NUCLEOTIDE SEQUENCE [LARGE SCALE GENOMIC DNA]</scope>
    <source>
        <strain evidence="3 4">MH17</strain>
    </source>
</reference>
<name>A0A1Q9AF04_9HYPH</name>
<gene>
    <name evidence="3" type="ORF">BJF92_05135</name>
</gene>
<dbReference type="EMBL" id="MKIO01000039">
    <property type="protein sequence ID" value="OLP53550.1"/>
    <property type="molecule type" value="Genomic_DNA"/>
</dbReference>
<protein>
    <submittedName>
        <fullName evidence="3">Uncharacterized protein</fullName>
    </submittedName>
</protein>
<proteinExistence type="predicted"/>
<feature type="signal peptide" evidence="2">
    <location>
        <begin position="1"/>
        <end position="20"/>
    </location>
</feature>